<comment type="similarity">
    <text evidence="1">Belongs to the transferase hexapeptide repeat family.</text>
</comment>
<protein>
    <submittedName>
        <fullName evidence="3">Acyltransferase</fullName>
    </submittedName>
</protein>
<dbReference type="EMBL" id="JBHTHY010000008">
    <property type="protein sequence ID" value="MFD0798206.1"/>
    <property type="molecule type" value="Genomic_DNA"/>
</dbReference>
<dbReference type="SUPFAM" id="SSF51161">
    <property type="entry name" value="Trimeric LpxA-like enzymes"/>
    <property type="match status" value="1"/>
</dbReference>
<dbReference type="InterPro" id="IPR011004">
    <property type="entry name" value="Trimer_LpxA-like_sf"/>
</dbReference>
<dbReference type="Pfam" id="PF00132">
    <property type="entry name" value="Hexapep"/>
    <property type="match status" value="1"/>
</dbReference>
<proteinExistence type="inferred from homology"/>
<dbReference type="Proteomes" id="UP001597012">
    <property type="component" value="Unassembled WGS sequence"/>
</dbReference>
<evidence type="ECO:0000256" key="1">
    <source>
        <dbReference type="ARBA" id="ARBA00007274"/>
    </source>
</evidence>
<evidence type="ECO:0000313" key="4">
    <source>
        <dbReference type="Proteomes" id="UP001597012"/>
    </source>
</evidence>
<dbReference type="CDD" id="cd04647">
    <property type="entry name" value="LbH_MAT_like"/>
    <property type="match status" value="1"/>
</dbReference>
<dbReference type="InterPro" id="IPR001451">
    <property type="entry name" value="Hexapep"/>
</dbReference>
<sequence>MFKIFKYFIQRLMYFIPESRFFKTKVYLFRLMKFDVAKDARLFSSVKVLGEVKVSIGKDTFIGTNTLITGGKSTVVIGDFCDISSNVLIISGTHEITPNAHRIAGKGYSQDIVIGNGVWIGAGAIILGGVNIGDKAIISAGATVVEDVEGLTIVGGVPAKILKKMGLKNNPIKV</sequence>
<evidence type="ECO:0000256" key="2">
    <source>
        <dbReference type="ARBA" id="ARBA00022679"/>
    </source>
</evidence>
<dbReference type="PANTHER" id="PTHR23416:SF23">
    <property type="entry name" value="ACETYLTRANSFERASE C18B11.09C-RELATED"/>
    <property type="match status" value="1"/>
</dbReference>
<keyword evidence="4" id="KW-1185">Reference proteome</keyword>
<reference evidence="4" key="1">
    <citation type="journal article" date="2019" name="Int. J. Syst. Evol. Microbiol.">
        <title>The Global Catalogue of Microorganisms (GCM) 10K type strain sequencing project: providing services to taxonomists for standard genome sequencing and annotation.</title>
        <authorList>
            <consortium name="The Broad Institute Genomics Platform"/>
            <consortium name="The Broad Institute Genome Sequencing Center for Infectious Disease"/>
            <person name="Wu L."/>
            <person name="Ma J."/>
        </authorList>
    </citation>
    <scope>NUCLEOTIDE SEQUENCE [LARGE SCALE GENOMIC DNA]</scope>
    <source>
        <strain evidence="4">CCUG 61948</strain>
    </source>
</reference>
<dbReference type="RefSeq" id="WP_379934857.1">
    <property type="nucleotide sequence ID" value="NZ_JBHTHY010000008.1"/>
</dbReference>
<accession>A0ABW3B4F3</accession>
<dbReference type="InterPro" id="IPR051159">
    <property type="entry name" value="Hexapeptide_acetyltransf"/>
</dbReference>
<dbReference type="Pfam" id="PF14602">
    <property type="entry name" value="Hexapep_2"/>
    <property type="match status" value="1"/>
</dbReference>
<dbReference type="Gene3D" id="2.160.10.10">
    <property type="entry name" value="Hexapeptide repeat proteins"/>
    <property type="match status" value="1"/>
</dbReference>
<keyword evidence="3" id="KW-0012">Acyltransferase</keyword>
<name>A0ABW3B4F3_9FLAO</name>
<keyword evidence="2" id="KW-0808">Transferase</keyword>
<gene>
    <name evidence="3" type="ORF">ACFQZJ_12100</name>
</gene>
<evidence type="ECO:0000313" key="3">
    <source>
        <dbReference type="EMBL" id="MFD0798206.1"/>
    </source>
</evidence>
<comment type="caution">
    <text evidence="3">The sequence shown here is derived from an EMBL/GenBank/DDBJ whole genome shotgun (WGS) entry which is preliminary data.</text>
</comment>
<dbReference type="GO" id="GO:0016746">
    <property type="term" value="F:acyltransferase activity"/>
    <property type="evidence" value="ECO:0007669"/>
    <property type="project" value="UniProtKB-KW"/>
</dbReference>
<organism evidence="3 4">
    <name type="scientific">Maribacter chungangensis</name>
    <dbReference type="NCBI Taxonomy" id="1069117"/>
    <lineage>
        <taxon>Bacteria</taxon>
        <taxon>Pseudomonadati</taxon>
        <taxon>Bacteroidota</taxon>
        <taxon>Flavobacteriia</taxon>
        <taxon>Flavobacteriales</taxon>
        <taxon>Flavobacteriaceae</taxon>
        <taxon>Maribacter</taxon>
    </lineage>
</organism>
<dbReference type="PANTHER" id="PTHR23416">
    <property type="entry name" value="SIALIC ACID SYNTHASE-RELATED"/>
    <property type="match status" value="1"/>
</dbReference>